<evidence type="ECO:0000313" key="5">
    <source>
        <dbReference type="EMBL" id="CUN81101.1"/>
    </source>
</evidence>
<gene>
    <name evidence="5" type="ORF">ERS852491_00567</name>
</gene>
<feature type="domain" description="HTH crp-type" evidence="4">
    <location>
        <begin position="147"/>
        <end position="213"/>
    </location>
</feature>
<dbReference type="STRING" id="39482.ERS852491_00567"/>
<name>A0A173ZXU3_9FIRM</name>
<dbReference type="RefSeq" id="WP_055150856.1">
    <property type="nucleotide sequence ID" value="NZ_CYZU01000003.1"/>
</dbReference>
<keyword evidence="2" id="KW-0238">DNA-binding</keyword>
<organism evidence="5 6">
    <name type="scientific">Faecalicatena contorta</name>
    <dbReference type="NCBI Taxonomy" id="39482"/>
    <lineage>
        <taxon>Bacteria</taxon>
        <taxon>Bacillati</taxon>
        <taxon>Bacillota</taxon>
        <taxon>Clostridia</taxon>
        <taxon>Lachnospirales</taxon>
        <taxon>Lachnospiraceae</taxon>
        <taxon>Faecalicatena</taxon>
    </lineage>
</organism>
<evidence type="ECO:0000256" key="1">
    <source>
        <dbReference type="ARBA" id="ARBA00023015"/>
    </source>
</evidence>
<keyword evidence="1" id="KW-0805">Transcription regulation</keyword>
<evidence type="ECO:0000313" key="6">
    <source>
        <dbReference type="Proteomes" id="UP000095544"/>
    </source>
</evidence>
<dbReference type="SUPFAM" id="SSF51206">
    <property type="entry name" value="cAMP-binding domain-like"/>
    <property type="match status" value="1"/>
</dbReference>
<dbReference type="CDD" id="cd00038">
    <property type="entry name" value="CAP_ED"/>
    <property type="match status" value="1"/>
</dbReference>
<dbReference type="PROSITE" id="PS51063">
    <property type="entry name" value="HTH_CRP_2"/>
    <property type="match status" value="1"/>
</dbReference>
<dbReference type="InterPro" id="IPR018490">
    <property type="entry name" value="cNMP-bd_dom_sf"/>
</dbReference>
<dbReference type="InterPro" id="IPR036388">
    <property type="entry name" value="WH-like_DNA-bd_sf"/>
</dbReference>
<evidence type="ECO:0000256" key="2">
    <source>
        <dbReference type="ARBA" id="ARBA00023125"/>
    </source>
</evidence>
<protein>
    <submittedName>
        <fullName evidence="5">Fumarate/nitrate reduction transcriptional regulator</fullName>
    </submittedName>
</protein>
<dbReference type="InterPro" id="IPR012318">
    <property type="entry name" value="HTH_CRP"/>
</dbReference>
<dbReference type="InterPro" id="IPR000595">
    <property type="entry name" value="cNMP-bd_dom"/>
</dbReference>
<reference evidence="5 6" key="1">
    <citation type="submission" date="2015-09" db="EMBL/GenBank/DDBJ databases">
        <authorList>
            <consortium name="Pathogen Informatics"/>
        </authorList>
    </citation>
    <scope>NUCLEOTIDE SEQUENCE [LARGE SCALE GENOMIC DNA]</scope>
    <source>
        <strain evidence="5 6">2789STDY5834876</strain>
    </source>
</reference>
<accession>A0A173ZXU3</accession>
<dbReference type="GO" id="GO:0006355">
    <property type="term" value="P:regulation of DNA-templated transcription"/>
    <property type="evidence" value="ECO:0007669"/>
    <property type="project" value="InterPro"/>
</dbReference>
<dbReference type="InterPro" id="IPR036390">
    <property type="entry name" value="WH_DNA-bd_sf"/>
</dbReference>
<dbReference type="Proteomes" id="UP000095544">
    <property type="component" value="Unassembled WGS sequence"/>
</dbReference>
<dbReference type="InterPro" id="IPR014710">
    <property type="entry name" value="RmlC-like_jellyroll"/>
</dbReference>
<dbReference type="Gene3D" id="1.10.10.10">
    <property type="entry name" value="Winged helix-like DNA-binding domain superfamily/Winged helix DNA-binding domain"/>
    <property type="match status" value="1"/>
</dbReference>
<dbReference type="OrthoDB" id="9776746at2"/>
<evidence type="ECO:0000259" key="4">
    <source>
        <dbReference type="PROSITE" id="PS51063"/>
    </source>
</evidence>
<dbReference type="PRINTS" id="PR00034">
    <property type="entry name" value="HTHCRP"/>
</dbReference>
<keyword evidence="3" id="KW-0804">Transcription</keyword>
<evidence type="ECO:0000256" key="3">
    <source>
        <dbReference type="ARBA" id="ARBA00023163"/>
    </source>
</evidence>
<dbReference type="SMART" id="SM00419">
    <property type="entry name" value="HTH_CRP"/>
    <property type="match status" value="1"/>
</dbReference>
<proteinExistence type="predicted"/>
<dbReference type="AlphaFoldDB" id="A0A173ZXU3"/>
<dbReference type="EMBL" id="CYZU01000003">
    <property type="protein sequence ID" value="CUN81101.1"/>
    <property type="molecule type" value="Genomic_DNA"/>
</dbReference>
<dbReference type="GO" id="GO:0003677">
    <property type="term" value="F:DNA binding"/>
    <property type="evidence" value="ECO:0007669"/>
    <property type="project" value="UniProtKB-KW"/>
</dbReference>
<dbReference type="Pfam" id="PF13545">
    <property type="entry name" value="HTH_Crp_2"/>
    <property type="match status" value="1"/>
</dbReference>
<sequence length="218" mass="24370">MKELLKRTLPFWDDLTKREQDALAQRVVESTYEKGTILHYGGRECAGVQIIKSGQARVYVTSPGGGEITLFRLVDEDVSILSAACMMKGLDIELDMELEQGSVICTIPKGAYREISEQNAKVKDYTLEMISEKFSDIMWLFNQYVFSNVASRLADTILEHRSLAGSDTLKITHDALARDIGTAREVVTRLLKQFQTDGLVKLTRGHIEVLDAAKLGKV</sequence>
<dbReference type="SUPFAM" id="SSF46785">
    <property type="entry name" value="Winged helix' DNA-binding domain"/>
    <property type="match status" value="1"/>
</dbReference>
<dbReference type="Gene3D" id="2.60.120.10">
    <property type="entry name" value="Jelly Rolls"/>
    <property type="match status" value="1"/>
</dbReference>